<keyword evidence="5" id="KW-0325">Glycoprotein</keyword>
<evidence type="ECO:0000256" key="6">
    <source>
        <dbReference type="SAM" id="SignalP"/>
    </source>
</evidence>
<feature type="signal peptide" evidence="6">
    <location>
        <begin position="1"/>
        <end position="17"/>
    </location>
</feature>
<reference evidence="8 9" key="1">
    <citation type="submission" date="2024-08" db="EMBL/GenBank/DDBJ databases">
        <authorList>
            <person name="Will J Nash"/>
            <person name="Angela Man"/>
            <person name="Seanna McTaggart"/>
            <person name="Kendall Baker"/>
            <person name="Tom Barker"/>
            <person name="Leah Catchpole"/>
            <person name="Alex Durrant"/>
            <person name="Karim Gharbi"/>
            <person name="Naomi Irish"/>
            <person name="Gemy Kaithakottil"/>
            <person name="Debby Ku"/>
            <person name="Aaliyah Providence"/>
            <person name="Felix Shaw"/>
            <person name="David Swarbreck"/>
            <person name="Chris Watkins"/>
            <person name="Ann M. McCartney"/>
            <person name="Giulio Formenti"/>
            <person name="Alice Mouton"/>
            <person name="Noel Vella"/>
            <person name="Bjorn M von Reumont"/>
            <person name="Adriana Vella"/>
            <person name="Wilfried Haerty"/>
        </authorList>
    </citation>
    <scope>NUCLEOTIDE SEQUENCE [LARGE SCALE GENOMIC DNA]</scope>
</reference>
<proteinExistence type="predicted"/>
<organism evidence="8 9">
    <name type="scientific">Xylocopa violacea</name>
    <name type="common">Violet carpenter bee</name>
    <name type="synonym">Apis violacea</name>
    <dbReference type="NCBI Taxonomy" id="135666"/>
    <lineage>
        <taxon>Eukaryota</taxon>
        <taxon>Metazoa</taxon>
        <taxon>Ecdysozoa</taxon>
        <taxon>Arthropoda</taxon>
        <taxon>Hexapoda</taxon>
        <taxon>Insecta</taxon>
        <taxon>Pterygota</taxon>
        <taxon>Neoptera</taxon>
        <taxon>Endopterygota</taxon>
        <taxon>Hymenoptera</taxon>
        <taxon>Apocrita</taxon>
        <taxon>Aculeata</taxon>
        <taxon>Apoidea</taxon>
        <taxon>Anthophila</taxon>
        <taxon>Apidae</taxon>
        <taxon>Xylocopa</taxon>
        <taxon>Xylocopa</taxon>
    </lineage>
</organism>
<evidence type="ECO:0000256" key="5">
    <source>
        <dbReference type="ARBA" id="ARBA00023180"/>
    </source>
</evidence>
<dbReference type="EMBL" id="CAXAJV020001290">
    <property type="protein sequence ID" value="CAL7940433.1"/>
    <property type="molecule type" value="Genomic_DNA"/>
</dbReference>
<feature type="chain" id="PRO_5045942281" description="Chitin-binding type-2 domain-containing protein" evidence="6">
    <location>
        <begin position="18"/>
        <end position="416"/>
    </location>
</feature>
<feature type="domain" description="Chitin-binding type-2" evidence="7">
    <location>
        <begin position="276"/>
        <end position="332"/>
    </location>
</feature>
<dbReference type="Gene3D" id="2.170.140.10">
    <property type="entry name" value="Chitin binding domain"/>
    <property type="match status" value="3"/>
</dbReference>
<evidence type="ECO:0000256" key="1">
    <source>
        <dbReference type="ARBA" id="ARBA00022669"/>
    </source>
</evidence>
<comment type="caution">
    <text evidence="8">The sequence shown here is derived from an EMBL/GenBank/DDBJ whole genome shotgun (WGS) entry which is preliminary data.</text>
</comment>
<dbReference type="PROSITE" id="PS50940">
    <property type="entry name" value="CHIT_BIND_II"/>
    <property type="match status" value="2"/>
</dbReference>
<dbReference type="Proteomes" id="UP001642520">
    <property type="component" value="Unassembled WGS sequence"/>
</dbReference>
<dbReference type="InterPro" id="IPR036508">
    <property type="entry name" value="Chitin-bd_dom_sf"/>
</dbReference>
<keyword evidence="9" id="KW-1185">Reference proteome</keyword>
<keyword evidence="1" id="KW-0147">Chitin-binding</keyword>
<dbReference type="SMART" id="SM00494">
    <property type="entry name" value="ChtBD2"/>
    <property type="match status" value="3"/>
</dbReference>
<accession>A0ABP1NK37</accession>
<evidence type="ECO:0000256" key="4">
    <source>
        <dbReference type="ARBA" id="ARBA00023157"/>
    </source>
</evidence>
<dbReference type="PANTHER" id="PTHR23301:SF0">
    <property type="entry name" value="CHITIN-BINDING TYPE-2 DOMAIN-CONTAINING PROTEIN-RELATED"/>
    <property type="match status" value="1"/>
</dbReference>
<gene>
    <name evidence="8" type="ORF">XYLVIOL_LOCUS4490</name>
</gene>
<evidence type="ECO:0000256" key="3">
    <source>
        <dbReference type="ARBA" id="ARBA00022737"/>
    </source>
</evidence>
<dbReference type="PANTHER" id="PTHR23301">
    <property type="entry name" value="CHITIN BINDING PERITROPHIN-A"/>
    <property type="match status" value="1"/>
</dbReference>
<dbReference type="InterPro" id="IPR051940">
    <property type="entry name" value="Chitin_bind-dev_reg"/>
</dbReference>
<evidence type="ECO:0000313" key="8">
    <source>
        <dbReference type="EMBL" id="CAL7940433.1"/>
    </source>
</evidence>
<evidence type="ECO:0000256" key="2">
    <source>
        <dbReference type="ARBA" id="ARBA00022729"/>
    </source>
</evidence>
<evidence type="ECO:0000313" key="9">
    <source>
        <dbReference type="Proteomes" id="UP001642520"/>
    </source>
</evidence>
<name>A0ABP1NK37_XYLVO</name>
<evidence type="ECO:0000259" key="7">
    <source>
        <dbReference type="PROSITE" id="PS50940"/>
    </source>
</evidence>
<dbReference type="SUPFAM" id="SSF57625">
    <property type="entry name" value="Invertebrate chitin-binding proteins"/>
    <property type="match status" value="3"/>
</dbReference>
<sequence>MRLIAFMFYSILVTIESSKCPESRKPHPTSCTVFYNCVSLPGGGYVWVPSKCTEGLIFQPYLRVCVLPGDTWTCDTLSTEPSIITNSIPDDSDQEMATPYPLIEIGEPMETRYELNADNASVNIENGYSQTQNDDKKHYSMLNQLIHHLLVYKEITIPLEFLASSSLSTPARPASSLPLSNYLIQNYIQQNNNLQNTIITGSKLENTSESGTTAKENDASELVSNIEKPNDALTFDSLDNENSIILITDNLGNKQYLTAEKYKALGYRLDSRYVHAIPCIKNVRMPNTTDCVRYYVCEPEIAFLIDYSCPLFTAFNRYTKTCDMETYNKCVENKNKKESVNSPEDAQNIFQTDMENKNICKEHGKTQDPTSESRYYICYSVPDSENIKSIRMTCPNSLIFCQSKKVCTTRRLCKAT</sequence>
<protein>
    <recommendedName>
        <fullName evidence="7">Chitin-binding type-2 domain-containing protein</fullName>
    </recommendedName>
</protein>
<feature type="domain" description="Chitin-binding type-2" evidence="7">
    <location>
        <begin position="17"/>
        <end position="76"/>
    </location>
</feature>
<keyword evidence="3" id="KW-0677">Repeat</keyword>
<keyword evidence="4" id="KW-1015">Disulfide bond</keyword>
<dbReference type="Pfam" id="PF01607">
    <property type="entry name" value="CBM_14"/>
    <property type="match status" value="2"/>
</dbReference>
<dbReference type="InterPro" id="IPR002557">
    <property type="entry name" value="Chitin-bd_dom"/>
</dbReference>
<keyword evidence="2 6" id="KW-0732">Signal</keyword>